<sequence length="121" mass="13581">FHTKSDRYQRCNPTEPVGRLRRRIVAAFVVFACPLSPAKSIVCRKCVAILCPFLHAIGLAGDCGCRDDGRRGDALFPSLDWPCRVALTAVVGLDVKKNMIGPWFRAHLWGETPRFRRLVSE</sequence>
<protein>
    <submittedName>
        <fullName evidence="1">Uncharacterized protein</fullName>
    </submittedName>
</protein>
<name>A0A147BC37_IXORI</name>
<accession>A0A147BC37</accession>
<feature type="non-terminal residue" evidence="1">
    <location>
        <position position="1"/>
    </location>
</feature>
<reference evidence="1" key="1">
    <citation type="journal article" date="2018" name="PLoS Negl. Trop. Dis.">
        <title>Sialome diversity of ticks revealed by RNAseq of single tick salivary glands.</title>
        <authorList>
            <person name="Perner J."/>
            <person name="Kropackova S."/>
            <person name="Kopacek P."/>
            <person name="Ribeiro J.M."/>
        </authorList>
    </citation>
    <scope>NUCLEOTIDE SEQUENCE</scope>
    <source>
        <strain evidence="1">Siblings of single egg batch collected in Ceske Budejovice</strain>
        <tissue evidence="1">Salivary glands</tissue>
    </source>
</reference>
<organism evidence="1">
    <name type="scientific">Ixodes ricinus</name>
    <name type="common">Common tick</name>
    <name type="synonym">Acarus ricinus</name>
    <dbReference type="NCBI Taxonomy" id="34613"/>
    <lineage>
        <taxon>Eukaryota</taxon>
        <taxon>Metazoa</taxon>
        <taxon>Ecdysozoa</taxon>
        <taxon>Arthropoda</taxon>
        <taxon>Chelicerata</taxon>
        <taxon>Arachnida</taxon>
        <taxon>Acari</taxon>
        <taxon>Parasitiformes</taxon>
        <taxon>Ixodida</taxon>
        <taxon>Ixodoidea</taxon>
        <taxon>Ixodidae</taxon>
        <taxon>Ixodinae</taxon>
        <taxon>Ixodes</taxon>
    </lineage>
</organism>
<dbReference type="EMBL" id="GEGO01007064">
    <property type="protein sequence ID" value="JAR88340.1"/>
    <property type="molecule type" value="Transcribed_RNA"/>
</dbReference>
<proteinExistence type="predicted"/>
<dbReference type="AlphaFoldDB" id="A0A147BC37"/>
<feature type="non-terminal residue" evidence="1">
    <location>
        <position position="121"/>
    </location>
</feature>
<evidence type="ECO:0000313" key="1">
    <source>
        <dbReference type="EMBL" id="JAR88340.1"/>
    </source>
</evidence>